<evidence type="ECO:0000256" key="1">
    <source>
        <dbReference type="ARBA" id="ARBA00022448"/>
    </source>
</evidence>
<dbReference type="RefSeq" id="WP_269580289.1">
    <property type="nucleotide sequence ID" value="NZ_CP114589.1"/>
</dbReference>
<comment type="subcellular location">
    <subcellularLocation>
        <location evidence="6">Cell membrane</location>
        <topology evidence="6">Peripheral membrane protein</topology>
    </subcellularLocation>
</comment>
<keyword evidence="7" id="KW-0614">Plasmid</keyword>
<feature type="binding site" evidence="6">
    <location>
        <position position="531"/>
    </location>
    <ligand>
        <name>Zn(2+)</name>
        <dbReference type="ChEBI" id="CHEBI:29105"/>
    </ligand>
</feature>
<dbReference type="PANTHER" id="PTHR38344:SF1">
    <property type="entry name" value="INORGANIC CARBON TRANSPORTER SUBUNIT DABA-RELATED"/>
    <property type="match status" value="1"/>
</dbReference>
<keyword evidence="1 6" id="KW-0813">Transport</keyword>
<dbReference type="AlphaFoldDB" id="A0AA47LSJ1"/>
<dbReference type="HAMAP" id="MF_01871">
    <property type="entry name" value="DabA"/>
    <property type="match status" value="1"/>
</dbReference>
<keyword evidence="5 6" id="KW-0472">Membrane</keyword>
<dbReference type="InterPro" id="IPR018752">
    <property type="entry name" value="DabA"/>
</dbReference>
<evidence type="ECO:0000256" key="2">
    <source>
        <dbReference type="ARBA" id="ARBA00022475"/>
    </source>
</evidence>
<keyword evidence="2 6" id="KW-1003">Cell membrane</keyword>
<sequence>MIAKTPNVSAHPESLNVSDFRDATQQAVAAIAPSWPLDQMIAVNPWWPQRFTPIEQVFAEQAVLSGHCPLMPSAYYLSHWQSPISEAHLAEAISTSGSALTVSDCLRALRSHSSDLPRWKPLAELCDRTREAQEGLSWQQEIQQQVSQFLALYHQYPQRFDAQGQGGEHLYQCWLDVVSQDKGIKTLTGVDLLADFAALPTQMDALIAEAAAFWQPILHDQDGNLAYCHALMHGLSGWASWQAWLDWQQQLSDSEQQEHGMGLFAILLAWDTVLARWLAKHRDTAWASIRQSMHHQAVNVRHWYHQAQQQLAPLWIWQQALEISQQRPWAHALSAQASVDTLATSPTLQAVFCIDVRSEPMRRALEAQSDRVQTLGFAGFFGLPIAYQPTDSHIHRPQLPGLLAPAVTASQTHATPERWLRMTKLGWQRSLDAPAANLGMVEAGGMLKLVSLLKRALRISGTENPLNRLSHTDSDWALTRDNTPLSAAEKAELGAGILRAMGIADQLADAVLLVGHGSETCNNPHAAGLDCGACGGQTGEVNVRVLAQLLNDADVRDAMAKQGVTIPASTRFYAAMHNTTTDALDVFQAPEHAAWQTWLAAASEQARATRANQFDQTPTQPSKLKRFFATRAKDWAQMRPEWGLCDNAALIVGPRTLSRQINLQGRSFLHDYDMHKDRDFSQLETILTAPMVVTNWINLQYFASVTTPEKFGSGNKLLHNIVGGHIGVFEGNGGDLRIGLSHQSVHDGRRYRHQPVRLSVFIAAPREAIDSILARHDDIAALANHGWLHLMQIDAQGAVWQRDRSGQWYHLNVAT</sequence>
<reference evidence="7" key="1">
    <citation type="submission" date="2022-09" db="EMBL/GenBank/DDBJ databases">
        <authorList>
            <person name="Li Z.-J."/>
        </authorList>
    </citation>
    <scope>NUCLEOTIDE SEQUENCE</scope>
    <source>
        <strain evidence="7">TGB11</strain>
        <plasmid evidence="7">unnamed</plasmid>
    </source>
</reference>
<evidence type="ECO:0000256" key="3">
    <source>
        <dbReference type="ARBA" id="ARBA00022723"/>
    </source>
</evidence>
<gene>
    <name evidence="6" type="primary">dabA</name>
    <name evidence="7" type="ORF">N8M53_12945</name>
</gene>
<feature type="binding site" evidence="6">
    <location>
        <position position="353"/>
    </location>
    <ligand>
        <name>Zn(2+)</name>
        <dbReference type="ChEBI" id="CHEBI:29105"/>
    </ligand>
</feature>
<name>A0AA47LSJ1_9GAMM</name>
<comment type="subunit">
    <text evidence="6">Forms a complex with DabB.</text>
</comment>
<evidence type="ECO:0000256" key="4">
    <source>
        <dbReference type="ARBA" id="ARBA00022833"/>
    </source>
</evidence>
<proteinExistence type="inferred from homology"/>
<evidence type="ECO:0000313" key="8">
    <source>
        <dbReference type="Proteomes" id="UP001164748"/>
    </source>
</evidence>
<comment type="function">
    <text evidence="6">Part of an energy-coupled inorganic carbon pump.</text>
</comment>
<dbReference type="GO" id="GO:0005886">
    <property type="term" value="C:plasma membrane"/>
    <property type="evidence" value="ECO:0007669"/>
    <property type="project" value="UniProtKB-SubCell"/>
</dbReference>
<geneLocation type="plasmid" evidence="7 8">
    <name>unnamed</name>
</geneLocation>
<dbReference type="Proteomes" id="UP001164748">
    <property type="component" value="Plasmid unnamed"/>
</dbReference>
<dbReference type="PANTHER" id="PTHR38344">
    <property type="entry name" value="UPF0753 PROTEIN AQ_863"/>
    <property type="match status" value="1"/>
</dbReference>
<comment type="cofactor">
    <cofactor evidence="6">
        <name>Zn(2+)</name>
        <dbReference type="ChEBI" id="CHEBI:29105"/>
    </cofactor>
</comment>
<keyword evidence="3 6" id="KW-0479">Metal-binding</keyword>
<dbReference type="Pfam" id="PF10070">
    <property type="entry name" value="DabA"/>
    <property type="match status" value="1"/>
</dbReference>
<evidence type="ECO:0000256" key="6">
    <source>
        <dbReference type="HAMAP-Rule" id="MF_01871"/>
    </source>
</evidence>
<feature type="binding site" evidence="6">
    <location>
        <position position="516"/>
    </location>
    <ligand>
        <name>Zn(2+)</name>
        <dbReference type="ChEBI" id="CHEBI:29105"/>
    </ligand>
</feature>
<feature type="binding site" evidence="6">
    <location>
        <position position="355"/>
    </location>
    <ligand>
        <name>Zn(2+)</name>
        <dbReference type="ChEBI" id="CHEBI:29105"/>
    </ligand>
</feature>
<evidence type="ECO:0000313" key="7">
    <source>
        <dbReference type="EMBL" id="WBA10263.1"/>
    </source>
</evidence>
<protein>
    <recommendedName>
        <fullName evidence="6">Probable inorganic carbon transporter subunit DabA</fullName>
    </recommendedName>
</protein>
<keyword evidence="4 6" id="KW-0862">Zinc</keyword>
<evidence type="ECO:0000256" key="5">
    <source>
        <dbReference type="ARBA" id="ARBA00023136"/>
    </source>
</evidence>
<dbReference type="EMBL" id="CP114589">
    <property type="protein sequence ID" value="WBA10263.1"/>
    <property type="molecule type" value="Genomic_DNA"/>
</dbReference>
<comment type="similarity">
    <text evidence="6">Belongs to the inorganic carbon transporter (TC 9.A.2) DabA family.</text>
</comment>
<organism evidence="7 8">
    <name type="scientific">Salinivibrio kushneri</name>
    <dbReference type="NCBI Taxonomy" id="1908198"/>
    <lineage>
        <taxon>Bacteria</taxon>
        <taxon>Pseudomonadati</taxon>
        <taxon>Pseudomonadota</taxon>
        <taxon>Gammaproteobacteria</taxon>
        <taxon>Vibrionales</taxon>
        <taxon>Vibrionaceae</taxon>
        <taxon>Salinivibrio</taxon>
    </lineage>
</organism>
<accession>A0AA47LSJ1</accession>
<dbReference type="GO" id="GO:0008270">
    <property type="term" value="F:zinc ion binding"/>
    <property type="evidence" value="ECO:0007669"/>
    <property type="project" value="UniProtKB-UniRule"/>
</dbReference>